<sequence>MAHKNTILMFLRKSGPMCDDCLSSTTLIRPRQSINSQCRNLTESSQIVRAKYSCPLCHKEKIINSLTGSDYSLNTVNRGARQADEHGDFYQEGKISLTLIEYAVQKLAYMVANGDIQIYNEFSLQHELGIILRGLVTGSLVQFERNVSYFGLTKSEFVKKEIDIVVYDSPSKPQAAIELKFPQNGQHPEQMFKSCKDIVFIEQLKESGFDRAYFIVFADDRLVYEGGGDGIYPYFRSEKKLTGPIRKPTGSRDETVTIRGEYTLKWNEVYGSMKYAIVEAQ</sequence>
<dbReference type="Proteomes" id="UP000250123">
    <property type="component" value="Chromosome SHEWBE"/>
</dbReference>
<reference evidence="2" key="1">
    <citation type="submission" date="2018-06" db="EMBL/GenBank/DDBJ databases">
        <authorList>
            <person name="Cea G.-C."/>
            <person name="William W."/>
        </authorList>
    </citation>
    <scope>NUCLEOTIDE SEQUENCE [LARGE SCALE GENOMIC DNA]</scope>
    <source>
        <strain evidence="2">DB21MT-2</strain>
    </source>
</reference>
<evidence type="ECO:0000313" key="1">
    <source>
        <dbReference type="EMBL" id="SQH74600.1"/>
    </source>
</evidence>
<dbReference type="EMBL" id="LS483452">
    <property type="protein sequence ID" value="SQH74600.1"/>
    <property type="molecule type" value="Genomic_DNA"/>
</dbReference>
<dbReference type="AlphaFoldDB" id="A0A330M0B5"/>
<proteinExistence type="predicted"/>
<organism evidence="1 2">
    <name type="scientific">Shewanella benthica</name>
    <dbReference type="NCBI Taxonomy" id="43661"/>
    <lineage>
        <taxon>Bacteria</taxon>
        <taxon>Pseudomonadati</taxon>
        <taxon>Pseudomonadota</taxon>
        <taxon>Gammaproteobacteria</taxon>
        <taxon>Alteromonadales</taxon>
        <taxon>Shewanellaceae</taxon>
        <taxon>Shewanella</taxon>
    </lineage>
</organism>
<name>A0A330M0B5_9GAMM</name>
<gene>
    <name evidence="1" type="ORF">SHEWBE_0615</name>
</gene>
<accession>A0A330M0B5</accession>
<protein>
    <submittedName>
        <fullName evidence="1">Uncharacterized protein</fullName>
    </submittedName>
</protein>
<dbReference type="KEGG" id="sbk:SHEWBE_0615"/>
<evidence type="ECO:0000313" key="2">
    <source>
        <dbReference type="Proteomes" id="UP000250123"/>
    </source>
</evidence>